<dbReference type="OrthoDB" id="284718at2759"/>
<sequence length="77" mass="8601">MSSSAVSEAAVFDPRRPESIVEYKPELKRLEDEDPDVPGFIAMVLGKMRIRGKKHQSSDAITSLSGKFMQYEKLSLA</sequence>
<evidence type="ECO:0000313" key="2">
    <source>
        <dbReference type="Proteomes" id="UP000780801"/>
    </source>
</evidence>
<protein>
    <submittedName>
        <fullName evidence="1">Uncharacterized protein</fullName>
    </submittedName>
</protein>
<reference evidence="1" key="1">
    <citation type="journal article" date="2020" name="Fungal Divers.">
        <title>Resolving the Mortierellaceae phylogeny through synthesis of multi-gene phylogenetics and phylogenomics.</title>
        <authorList>
            <person name="Vandepol N."/>
            <person name="Liber J."/>
            <person name="Desiro A."/>
            <person name="Na H."/>
            <person name="Kennedy M."/>
            <person name="Barry K."/>
            <person name="Grigoriev I.V."/>
            <person name="Miller A.N."/>
            <person name="O'Donnell K."/>
            <person name="Stajich J.E."/>
            <person name="Bonito G."/>
        </authorList>
    </citation>
    <scope>NUCLEOTIDE SEQUENCE</scope>
    <source>
        <strain evidence="1">KOD1015</strain>
    </source>
</reference>
<dbReference type="Proteomes" id="UP000780801">
    <property type="component" value="Unassembled WGS sequence"/>
</dbReference>
<evidence type="ECO:0000313" key="1">
    <source>
        <dbReference type="EMBL" id="KAF9585194.1"/>
    </source>
</evidence>
<dbReference type="AlphaFoldDB" id="A0A9P6G1A8"/>
<organism evidence="1 2">
    <name type="scientific">Lunasporangiospora selenospora</name>
    <dbReference type="NCBI Taxonomy" id="979761"/>
    <lineage>
        <taxon>Eukaryota</taxon>
        <taxon>Fungi</taxon>
        <taxon>Fungi incertae sedis</taxon>
        <taxon>Mucoromycota</taxon>
        <taxon>Mortierellomycotina</taxon>
        <taxon>Mortierellomycetes</taxon>
        <taxon>Mortierellales</taxon>
        <taxon>Mortierellaceae</taxon>
        <taxon>Lunasporangiospora</taxon>
    </lineage>
</organism>
<keyword evidence="2" id="KW-1185">Reference proteome</keyword>
<name>A0A9P6G1A8_9FUNG</name>
<dbReference type="EMBL" id="JAABOA010000233">
    <property type="protein sequence ID" value="KAF9585194.1"/>
    <property type="molecule type" value="Genomic_DNA"/>
</dbReference>
<comment type="caution">
    <text evidence="1">The sequence shown here is derived from an EMBL/GenBank/DDBJ whole genome shotgun (WGS) entry which is preliminary data.</text>
</comment>
<gene>
    <name evidence="1" type="ORF">BGW38_003485</name>
</gene>
<accession>A0A9P6G1A8</accession>
<proteinExistence type="predicted"/>